<dbReference type="EMBL" id="GANP01011001">
    <property type="protein sequence ID" value="JAB73467.1"/>
    <property type="molecule type" value="mRNA"/>
</dbReference>
<dbReference type="GO" id="GO:0097191">
    <property type="term" value="P:extrinsic apoptotic signaling pathway"/>
    <property type="evidence" value="ECO:0007669"/>
    <property type="project" value="TreeGrafter"/>
</dbReference>
<evidence type="ECO:0000313" key="1">
    <source>
        <dbReference type="EMBL" id="JAB73467.1"/>
    </source>
</evidence>
<dbReference type="PANTHER" id="PTHR14365">
    <property type="entry name" value="APOPTOSIS REGULATORY PROTEIN SIVA"/>
    <property type="match status" value="1"/>
</dbReference>
<dbReference type="PANTHER" id="PTHR14365:SF1">
    <property type="entry name" value="APOPTOSIS REGULATORY PROTEIN SIVA"/>
    <property type="match status" value="1"/>
</dbReference>
<name>V5HE68_IXORI</name>
<organism evidence="1">
    <name type="scientific">Ixodes ricinus</name>
    <name type="common">Common tick</name>
    <name type="synonym">Acarus ricinus</name>
    <dbReference type="NCBI Taxonomy" id="34613"/>
    <lineage>
        <taxon>Eukaryota</taxon>
        <taxon>Metazoa</taxon>
        <taxon>Ecdysozoa</taxon>
        <taxon>Arthropoda</taxon>
        <taxon>Chelicerata</taxon>
        <taxon>Arachnida</taxon>
        <taxon>Acari</taxon>
        <taxon>Parasitiformes</taxon>
        <taxon>Ixodida</taxon>
        <taxon>Ixodoidea</taxon>
        <taxon>Ixodidae</taxon>
        <taxon>Ixodinae</taxon>
        <taxon>Ixodes</taxon>
    </lineage>
</organism>
<dbReference type="InterPro" id="IPR022773">
    <property type="entry name" value="Siva"/>
</dbReference>
<protein>
    <submittedName>
        <fullName evidence="1">Putative apoptosis regulatory protein siva</fullName>
    </submittedName>
</protein>
<dbReference type="AlphaFoldDB" id="V5HE68"/>
<reference evidence="1" key="1">
    <citation type="journal article" date="2015" name="Sci. Rep.">
        <title>Tissue- and time-dependent transcription in Ixodes ricinus salivary glands and midguts when blood feeding on the vertebrate host.</title>
        <authorList>
            <person name="Kotsyfakis M."/>
            <person name="Schwarz A."/>
            <person name="Erhart J."/>
            <person name="Ribeiro J.M."/>
        </authorList>
    </citation>
    <scope>NUCLEOTIDE SEQUENCE</scope>
    <source>
        <tissue evidence="1">Salivary gland and midgut</tissue>
    </source>
</reference>
<feature type="non-terminal residue" evidence="1">
    <location>
        <position position="1"/>
    </location>
</feature>
<accession>V5HE68</accession>
<proteinExistence type="evidence at transcript level"/>
<dbReference type="GO" id="GO:0005175">
    <property type="term" value="F:CD27 receptor binding"/>
    <property type="evidence" value="ECO:0007669"/>
    <property type="project" value="TreeGrafter"/>
</dbReference>
<sequence length="144" mass="15672">LTMKRTNPFADELPVQCKFHVAQKDVDRSSTKRMAAVHAKTLKLLFSASNQAQNSAVAGRDLESDGCLQNPTTTLINGPSPKCCSCFKPCPVMTASTCNFCDRSSCGACSRTCVACERNFCPLCSVLRYNQYGEHATCLSCNRS</sequence>